<keyword evidence="3 7" id="KW-0479">Metal-binding</keyword>
<reference evidence="9 10" key="1">
    <citation type="submission" date="2012-06" db="EMBL/GenBank/DDBJ databases">
        <title>The complete chromosome of genome of Turneriella parva DSM 21527.</title>
        <authorList>
            <consortium name="US DOE Joint Genome Institute (JGI-PGF)"/>
            <person name="Lucas S."/>
            <person name="Han J."/>
            <person name="Lapidus A."/>
            <person name="Bruce D."/>
            <person name="Goodwin L."/>
            <person name="Pitluck S."/>
            <person name="Peters L."/>
            <person name="Kyrpides N."/>
            <person name="Mavromatis K."/>
            <person name="Ivanova N."/>
            <person name="Mikhailova N."/>
            <person name="Chertkov O."/>
            <person name="Detter J.C."/>
            <person name="Tapia R."/>
            <person name="Han C."/>
            <person name="Land M."/>
            <person name="Hauser L."/>
            <person name="Markowitz V."/>
            <person name="Cheng J.-F."/>
            <person name="Hugenholtz P."/>
            <person name="Woyke T."/>
            <person name="Wu D."/>
            <person name="Gronow S."/>
            <person name="Wellnitz S."/>
            <person name="Brambilla E."/>
            <person name="Klenk H.-P."/>
            <person name="Eisen J.A."/>
        </authorList>
    </citation>
    <scope>NUCLEOTIDE SEQUENCE [LARGE SCALE GENOMIC DNA]</scope>
    <source>
        <strain evidence="10">ATCC BAA-1111 / DSM 21527 / NCTC 11395 / H</strain>
    </source>
</reference>
<feature type="binding site" description="axial binding residue" evidence="7">
    <location>
        <position position="390"/>
    </location>
    <ligand>
        <name>heme</name>
        <dbReference type="ChEBI" id="CHEBI:30413"/>
    </ligand>
    <ligandPart>
        <name>Fe</name>
        <dbReference type="ChEBI" id="CHEBI:18248"/>
    </ligandPart>
</feature>
<dbReference type="STRING" id="869212.Turpa_0413"/>
<keyword evidence="10" id="KW-1185">Reference proteome</keyword>
<gene>
    <name evidence="9" type="ordered locus">Turpa_0413</name>
</gene>
<evidence type="ECO:0000256" key="8">
    <source>
        <dbReference type="RuleBase" id="RU000461"/>
    </source>
</evidence>
<evidence type="ECO:0000256" key="7">
    <source>
        <dbReference type="PIRSR" id="PIRSR602403-1"/>
    </source>
</evidence>
<evidence type="ECO:0000256" key="4">
    <source>
        <dbReference type="ARBA" id="ARBA00023002"/>
    </source>
</evidence>
<dbReference type="KEGG" id="tpx:Turpa_0413"/>
<dbReference type="AlphaFoldDB" id="I4B1B2"/>
<dbReference type="PRINTS" id="PR00385">
    <property type="entry name" value="P450"/>
</dbReference>
<dbReference type="PANTHER" id="PTHR24291">
    <property type="entry name" value="CYTOCHROME P450 FAMILY 4"/>
    <property type="match status" value="1"/>
</dbReference>
<keyword evidence="4 8" id="KW-0560">Oxidoreductase</keyword>
<dbReference type="Proteomes" id="UP000006048">
    <property type="component" value="Chromosome"/>
</dbReference>
<evidence type="ECO:0000256" key="5">
    <source>
        <dbReference type="ARBA" id="ARBA00023004"/>
    </source>
</evidence>
<keyword evidence="6 8" id="KW-0503">Monooxygenase</keyword>
<evidence type="ECO:0000256" key="2">
    <source>
        <dbReference type="ARBA" id="ARBA00022617"/>
    </source>
</evidence>
<evidence type="ECO:0000313" key="9">
    <source>
        <dbReference type="EMBL" id="AFM11069.1"/>
    </source>
</evidence>
<keyword evidence="2 7" id="KW-0349">Heme</keyword>
<organism evidence="9 10">
    <name type="scientific">Turneriella parva (strain ATCC BAA-1111 / DSM 21527 / NCTC 11395 / H)</name>
    <name type="common">Leptospira parva</name>
    <dbReference type="NCBI Taxonomy" id="869212"/>
    <lineage>
        <taxon>Bacteria</taxon>
        <taxon>Pseudomonadati</taxon>
        <taxon>Spirochaetota</taxon>
        <taxon>Spirochaetia</taxon>
        <taxon>Leptospirales</taxon>
        <taxon>Leptospiraceae</taxon>
        <taxon>Turneriella</taxon>
    </lineage>
</organism>
<evidence type="ECO:0000256" key="3">
    <source>
        <dbReference type="ARBA" id="ARBA00022723"/>
    </source>
</evidence>
<dbReference type="SUPFAM" id="SSF48264">
    <property type="entry name" value="Cytochrome P450"/>
    <property type="match status" value="1"/>
</dbReference>
<evidence type="ECO:0000256" key="1">
    <source>
        <dbReference type="ARBA" id="ARBA00010617"/>
    </source>
</evidence>
<dbReference type="PANTHER" id="PTHR24291:SF50">
    <property type="entry name" value="BIFUNCTIONAL ALBAFLAVENONE MONOOXYGENASE_TERPENE SYNTHASE"/>
    <property type="match status" value="1"/>
</dbReference>
<dbReference type="InterPro" id="IPR001128">
    <property type="entry name" value="Cyt_P450"/>
</dbReference>
<evidence type="ECO:0000313" key="10">
    <source>
        <dbReference type="Proteomes" id="UP000006048"/>
    </source>
</evidence>
<dbReference type="GO" id="GO:0016705">
    <property type="term" value="F:oxidoreductase activity, acting on paired donors, with incorporation or reduction of molecular oxygen"/>
    <property type="evidence" value="ECO:0007669"/>
    <property type="project" value="InterPro"/>
</dbReference>
<dbReference type="InterPro" id="IPR050196">
    <property type="entry name" value="Cytochrome_P450_Monoox"/>
</dbReference>
<comment type="similarity">
    <text evidence="1 8">Belongs to the cytochrome P450 family.</text>
</comment>
<dbReference type="InterPro" id="IPR017972">
    <property type="entry name" value="Cyt_P450_CS"/>
</dbReference>
<dbReference type="CDD" id="cd20620">
    <property type="entry name" value="CYP132-like"/>
    <property type="match status" value="1"/>
</dbReference>
<dbReference type="OrthoDB" id="9789468at2"/>
<dbReference type="EMBL" id="CP002959">
    <property type="protein sequence ID" value="AFM11069.1"/>
    <property type="molecule type" value="Genomic_DNA"/>
</dbReference>
<comment type="cofactor">
    <cofactor evidence="7">
        <name>heme</name>
        <dbReference type="ChEBI" id="CHEBI:30413"/>
    </cofactor>
</comment>
<protein>
    <submittedName>
        <fullName evidence="9">Cytochrome P450</fullName>
    </submittedName>
</protein>
<accession>I4B1B2</accession>
<evidence type="ECO:0000256" key="6">
    <source>
        <dbReference type="ARBA" id="ARBA00023033"/>
    </source>
</evidence>
<proteinExistence type="inferred from homology"/>
<dbReference type="GO" id="GO:0004497">
    <property type="term" value="F:monooxygenase activity"/>
    <property type="evidence" value="ECO:0007669"/>
    <property type="project" value="UniProtKB-KW"/>
</dbReference>
<dbReference type="HOGENOM" id="CLU_001570_5_1_12"/>
<keyword evidence="5 7" id="KW-0408">Iron</keyword>
<dbReference type="Gene3D" id="1.10.630.10">
    <property type="entry name" value="Cytochrome P450"/>
    <property type="match status" value="1"/>
</dbReference>
<dbReference type="PROSITE" id="PS00086">
    <property type="entry name" value="CYTOCHROME_P450"/>
    <property type="match status" value="1"/>
</dbReference>
<dbReference type="PRINTS" id="PR00465">
    <property type="entry name" value="EP450IV"/>
</dbReference>
<name>I4B1B2_TURPD</name>
<dbReference type="GO" id="GO:0005506">
    <property type="term" value="F:iron ion binding"/>
    <property type="evidence" value="ECO:0007669"/>
    <property type="project" value="InterPro"/>
</dbReference>
<dbReference type="PATRIC" id="fig|869212.3.peg.386"/>
<sequence>MPEPKGPVELPFIGSILSLRENPPEFFARLAADYGNVARFSVFGREALLLSHPDLIQEVLIEQPKNFRKSRGLQLAKALLGDGLLTSEGDFHKRQRRLSSPAFARSRMAKYAEDMVRISERHVASYPAGVRVDANQLMMRLTLAIVNKTLFDADVSAEADTVADALEVILNNMDRILNPFTEILNVLPLPSTLRLREAQAKLDKIVYGIIADRRKNPGDRGDLLSIYMSASDDEATGAMTDKQIRDECMTLFIAGHETTANALAWALYLLAANGEWLKKARAELREVTGDRPVTADDYPKLKLLQNIFAETLRLYPPAWTISREALVDTQIKGYEVKAGTTVVMSQWVMHRHPAYWSNPAQFDPARFNPDRAHDRAKFTYFPFGGGSRQCIGDQFASIEGVLILAVFLQHFEPCLIVPGYTAEIHPMITLRPRGGMPLVLRGVSK</sequence>
<dbReference type="InterPro" id="IPR002403">
    <property type="entry name" value="Cyt_P450_E_grp-IV"/>
</dbReference>
<dbReference type="GO" id="GO:0020037">
    <property type="term" value="F:heme binding"/>
    <property type="evidence" value="ECO:0007669"/>
    <property type="project" value="InterPro"/>
</dbReference>
<dbReference type="InterPro" id="IPR036396">
    <property type="entry name" value="Cyt_P450_sf"/>
</dbReference>
<dbReference type="Pfam" id="PF00067">
    <property type="entry name" value="p450"/>
    <property type="match status" value="1"/>
</dbReference>
<dbReference type="RefSeq" id="WP_014801589.1">
    <property type="nucleotide sequence ID" value="NC_018020.1"/>
</dbReference>